<protein>
    <submittedName>
        <fullName evidence="2">Uncharacterized protein</fullName>
    </submittedName>
</protein>
<sequence length="378" mass="42679">MAVSFCRRMIAVRGSSELNKPFISVLYLGDSKADSSSRQDEEQGKEGGGKEEEWETPLCPSPSPAFPSLAYRTLLDELLVSACVSACFSPCLRLLAVMCRGGTLRVWYICSRHREVRWDEVKKEEVVVWSRPAPSPSLSRRCVNGDIPCFYPLLTFDISRAHPDDFERQYLDCYLVSTNQSALCVISSTHIYSWYVASTDELYARGGEQSEKTARKQSLSPPHLSFCCHECGGSKKDELFLRVHPGYPTAFQRVRFRADRVALWLHIDSADTGSRQEKERKEEGGLGADKPLVKYMCTGREKCNPLSPFGCGIRLADHRVQNIEESSVPKFFKFQIDHEMENTSRWSPSGELFAVSVLRRGLMKNIGNRFEGKAPSSF</sequence>
<name>A0A7S3DDL0_9EUKA</name>
<feature type="region of interest" description="Disordered" evidence="1">
    <location>
        <begin position="34"/>
        <end position="61"/>
    </location>
</feature>
<gene>
    <name evidence="2" type="ORF">PBIL07802_LOCUS16153</name>
</gene>
<dbReference type="EMBL" id="HBIB01024721">
    <property type="protein sequence ID" value="CAE0253914.1"/>
    <property type="molecule type" value="Transcribed_RNA"/>
</dbReference>
<dbReference type="AlphaFoldDB" id="A0A7S3DDL0"/>
<organism evidence="2">
    <name type="scientific">Palpitomonas bilix</name>
    <dbReference type="NCBI Taxonomy" id="652834"/>
    <lineage>
        <taxon>Eukaryota</taxon>
        <taxon>Eukaryota incertae sedis</taxon>
    </lineage>
</organism>
<feature type="compositionally biased region" description="Basic and acidic residues" evidence="1">
    <location>
        <begin position="34"/>
        <end position="51"/>
    </location>
</feature>
<accession>A0A7S3DDL0</accession>
<evidence type="ECO:0000313" key="2">
    <source>
        <dbReference type="EMBL" id="CAE0253914.1"/>
    </source>
</evidence>
<evidence type="ECO:0000256" key="1">
    <source>
        <dbReference type="SAM" id="MobiDB-lite"/>
    </source>
</evidence>
<proteinExistence type="predicted"/>
<reference evidence="2" key="1">
    <citation type="submission" date="2021-01" db="EMBL/GenBank/DDBJ databases">
        <authorList>
            <person name="Corre E."/>
            <person name="Pelletier E."/>
            <person name="Niang G."/>
            <person name="Scheremetjew M."/>
            <person name="Finn R."/>
            <person name="Kale V."/>
            <person name="Holt S."/>
            <person name="Cochrane G."/>
            <person name="Meng A."/>
            <person name="Brown T."/>
            <person name="Cohen L."/>
        </authorList>
    </citation>
    <scope>NUCLEOTIDE SEQUENCE</scope>
    <source>
        <strain evidence="2">NIES-2562</strain>
    </source>
</reference>